<dbReference type="Proteomes" id="UP001595923">
    <property type="component" value="Unassembled WGS sequence"/>
</dbReference>
<gene>
    <name evidence="2" type="ORF">ACFO4E_30050</name>
</gene>
<feature type="non-terminal residue" evidence="2">
    <location>
        <position position="1"/>
    </location>
</feature>
<name>A0ABV9E5A1_9ACTN</name>
<comment type="caution">
    <text evidence="2">The sequence shown here is derived from an EMBL/GenBank/DDBJ whole genome shotgun (WGS) entry which is preliminary data.</text>
</comment>
<evidence type="ECO:0000313" key="2">
    <source>
        <dbReference type="EMBL" id="MFC4566117.1"/>
    </source>
</evidence>
<dbReference type="Pfam" id="PF02720">
    <property type="entry name" value="DUF222"/>
    <property type="match status" value="1"/>
</dbReference>
<feature type="non-terminal residue" evidence="2">
    <location>
        <position position="377"/>
    </location>
</feature>
<reference evidence="3" key="1">
    <citation type="journal article" date="2019" name="Int. J. Syst. Evol. Microbiol.">
        <title>The Global Catalogue of Microorganisms (GCM) 10K type strain sequencing project: providing services to taxonomists for standard genome sequencing and annotation.</title>
        <authorList>
            <consortium name="The Broad Institute Genomics Platform"/>
            <consortium name="The Broad Institute Genome Sequencing Center for Infectious Disease"/>
            <person name="Wu L."/>
            <person name="Ma J."/>
        </authorList>
    </citation>
    <scope>NUCLEOTIDE SEQUENCE [LARGE SCALE GENOMIC DNA]</scope>
    <source>
        <strain evidence="3">XZYJ18</strain>
    </source>
</reference>
<protein>
    <submittedName>
        <fullName evidence="2">DUF222 domain-containing protein</fullName>
    </submittedName>
</protein>
<accession>A0ABV9E5A1</accession>
<dbReference type="InterPro" id="IPR003870">
    <property type="entry name" value="DUF222"/>
</dbReference>
<evidence type="ECO:0000313" key="3">
    <source>
        <dbReference type="Proteomes" id="UP001595923"/>
    </source>
</evidence>
<keyword evidence="3" id="KW-1185">Reference proteome</keyword>
<organism evidence="2 3">
    <name type="scientific">Nocardiopsis mangrovi</name>
    <dbReference type="NCBI Taxonomy" id="1179818"/>
    <lineage>
        <taxon>Bacteria</taxon>
        <taxon>Bacillati</taxon>
        <taxon>Actinomycetota</taxon>
        <taxon>Actinomycetes</taxon>
        <taxon>Streptosporangiales</taxon>
        <taxon>Nocardiopsidaceae</taxon>
        <taxon>Nocardiopsis</taxon>
    </lineage>
</organism>
<dbReference type="EMBL" id="JBHSFQ010000089">
    <property type="protein sequence ID" value="MFC4566117.1"/>
    <property type="molecule type" value="Genomic_DNA"/>
</dbReference>
<dbReference type="RefSeq" id="WP_378580712.1">
    <property type="nucleotide sequence ID" value="NZ_JBHSFQ010000089.1"/>
</dbReference>
<evidence type="ECO:0000259" key="1">
    <source>
        <dbReference type="Pfam" id="PF02720"/>
    </source>
</evidence>
<proteinExistence type="predicted"/>
<feature type="domain" description="DUF222" evidence="1">
    <location>
        <begin position="53"/>
        <end position="356"/>
    </location>
</feature>
<sequence>ADLPREVTPEAEPPLAGGLMADWVLTVDPATLTGDEQLNLIGRFEAAKRWLEAAQLDTMAAFARTRLEGHPAGSTQVSAEEDAAAEIGCELGVPCAHVLTRITHAHRLGEDFPALHQALIEGHLDEYRTRIVVDAAPLDWDPATTTAYQARMLADMGDKSGVKLKNLAKKIVLELDPAGAEERKAHTIADRAVRLRHGEAATEPGTASVSITDIDTTDALAIHQRLSAIARALQADAPGTQDMTGGDTRQSLDRLRADVAVSLLLGRLPSTTGTEIPPEVAEYDDAAGAGERQVVIPGLAAPAPVPFSPVGKLHVIIPLAALPAEMGGQGSRALGEIPGHGPILAEAARELAKEATDKATRWCYTVVDEEGTPVAEG</sequence>